<accession>A0A929KYM2</accession>
<sequence>MQCFLNCLMNPITELCRKLRTPSTFSENKLWAELRRRNISDVKFLRQYPIFYAFGVERFFYIADFYCAKHKLVIEVDGPIHEFKKEYDKNRDIVMRELGLNILRFKNDEVLNDIKGVVERIEQAVSHPTNYPL</sequence>
<dbReference type="AlphaFoldDB" id="A0A929KYM2"/>
<comment type="caution">
    <text evidence="2">The sequence shown here is derived from an EMBL/GenBank/DDBJ whole genome shotgun (WGS) entry which is preliminary data.</text>
</comment>
<evidence type="ECO:0000259" key="1">
    <source>
        <dbReference type="Pfam" id="PF04480"/>
    </source>
</evidence>
<feature type="domain" description="DUF559" evidence="1">
    <location>
        <begin position="13"/>
        <end position="125"/>
    </location>
</feature>
<evidence type="ECO:0000313" key="3">
    <source>
        <dbReference type="Proteomes" id="UP000622475"/>
    </source>
</evidence>
<keyword evidence="2" id="KW-0540">Nuclease</keyword>
<keyword evidence="3" id="KW-1185">Reference proteome</keyword>
<dbReference type="InterPro" id="IPR011335">
    <property type="entry name" value="Restrct_endonuc-II-like"/>
</dbReference>
<dbReference type="Proteomes" id="UP000622475">
    <property type="component" value="Unassembled WGS sequence"/>
</dbReference>
<dbReference type="PANTHER" id="PTHR38590:SF1">
    <property type="entry name" value="BLL0828 PROTEIN"/>
    <property type="match status" value="1"/>
</dbReference>
<organism evidence="2 3">
    <name type="scientific">Mucilaginibacter myungsuensis</name>
    <dbReference type="NCBI Taxonomy" id="649104"/>
    <lineage>
        <taxon>Bacteria</taxon>
        <taxon>Pseudomonadati</taxon>
        <taxon>Bacteroidota</taxon>
        <taxon>Sphingobacteriia</taxon>
        <taxon>Sphingobacteriales</taxon>
        <taxon>Sphingobacteriaceae</taxon>
        <taxon>Mucilaginibacter</taxon>
    </lineage>
</organism>
<name>A0A929KYM2_9SPHI</name>
<dbReference type="GO" id="GO:0004519">
    <property type="term" value="F:endonuclease activity"/>
    <property type="evidence" value="ECO:0007669"/>
    <property type="project" value="UniProtKB-KW"/>
</dbReference>
<dbReference type="Pfam" id="PF04480">
    <property type="entry name" value="DUF559"/>
    <property type="match status" value="1"/>
</dbReference>
<evidence type="ECO:0000313" key="2">
    <source>
        <dbReference type="EMBL" id="MBE9661005.1"/>
    </source>
</evidence>
<dbReference type="EMBL" id="JADFFL010000002">
    <property type="protein sequence ID" value="MBE9661005.1"/>
    <property type="molecule type" value="Genomic_DNA"/>
</dbReference>
<dbReference type="InterPro" id="IPR047216">
    <property type="entry name" value="Endonuclease_DUF559_bact"/>
</dbReference>
<dbReference type="SUPFAM" id="SSF52980">
    <property type="entry name" value="Restriction endonuclease-like"/>
    <property type="match status" value="1"/>
</dbReference>
<keyword evidence="2" id="KW-0255">Endonuclease</keyword>
<dbReference type="CDD" id="cd01038">
    <property type="entry name" value="Endonuclease_DUF559"/>
    <property type="match status" value="1"/>
</dbReference>
<dbReference type="InterPro" id="IPR007569">
    <property type="entry name" value="DUF559"/>
</dbReference>
<dbReference type="PANTHER" id="PTHR38590">
    <property type="entry name" value="BLL0828 PROTEIN"/>
    <property type="match status" value="1"/>
</dbReference>
<gene>
    <name evidence="2" type="ORF">IRJ16_03845</name>
</gene>
<dbReference type="Gene3D" id="3.40.960.10">
    <property type="entry name" value="VSR Endonuclease"/>
    <property type="match status" value="1"/>
</dbReference>
<keyword evidence="2" id="KW-0378">Hydrolase</keyword>
<protein>
    <submittedName>
        <fullName evidence="2">Endonuclease domain-containing protein</fullName>
    </submittedName>
</protein>
<proteinExistence type="predicted"/>
<reference evidence="2" key="1">
    <citation type="submission" date="2020-10" db="EMBL/GenBank/DDBJ databases">
        <title>Mucilaginibacter mali sp. nov., isolated from rhizosphere soil of apple orchard.</title>
        <authorList>
            <person name="Lee J.-S."/>
            <person name="Kim H.S."/>
            <person name="Kim J.-S."/>
        </authorList>
    </citation>
    <scope>NUCLEOTIDE SEQUENCE</scope>
    <source>
        <strain evidence="2">KCTC 22746</strain>
    </source>
</reference>